<evidence type="ECO:0000256" key="1">
    <source>
        <dbReference type="SAM" id="MobiDB-lite"/>
    </source>
</evidence>
<dbReference type="GO" id="GO:0008168">
    <property type="term" value="F:methyltransferase activity"/>
    <property type="evidence" value="ECO:0007669"/>
    <property type="project" value="TreeGrafter"/>
</dbReference>
<dbReference type="InterPro" id="IPR041698">
    <property type="entry name" value="Methyltransf_25"/>
</dbReference>
<accession>A0AA38P9T6</accession>
<dbReference type="PANTHER" id="PTHR43591:SF24">
    <property type="entry name" value="2-METHOXY-6-POLYPRENYL-1,4-BENZOQUINOL METHYLASE, MITOCHONDRIAL"/>
    <property type="match status" value="1"/>
</dbReference>
<name>A0AA38P9T6_9AGAR</name>
<dbReference type="CDD" id="cd02440">
    <property type="entry name" value="AdoMet_MTases"/>
    <property type="match status" value="1"/>
</dbReference>
<reference evidence="3" key="1">
    <citation type="submission" date="2022-08" db="EMBL/GenBank/DDBJ databases">
        <authorList>
            <consortium name="DOE Joint Genome Institute"/>
            <person name="Min B."/>
            <person name="Riley R."/>
            <person name="Sierra-Patev S."/>
            <person name="Naranjo-Ortiz M."/>
            <person name="Looney B."/>
            <person name="Konkel Z."/>
            <person name="Slot J.C."/>
            <person name="Sakamoto Y."/>
            <person name="Steenwyk J.L."/>
            <person name="Rokas A."/>
            <person name="Carro J."/>
            <person name="Camarero S."/>
            <person name="Ferreira P."/>
            <person name="Molpeceres G."/>
            <person name="Ruiz-Duenas F.J."/>
            <person name="Serrano A."/>
            <person name="Henrissat B."/>
            <person name="Drula E."/>
            <person name="Hughes K.W."/>
            <person name="Mata J.L."/>
            <person name="Ishikawa N.K."/>
            <person name="Vargas-Isla R."/>
            <person name="Ushijima S."/>
            <person name="Smith C.A."/>
            <person name="Ahrendt S."/>
            <person name="Andreopoulos W."/>
            <person name="He G."/>
            <person name="Labutti K."/>
            <person name="Lipzen A."/>
            <person name="Ng V."/>
            <person name="Sandor L."/>
            <person name="Barry K."/>
            <person name="Martinez A.T."/>
            <person name="Xiao Y."/>
            <person name="Gibbons J.G."/>
            <person name="Terashima K."/>
            <person name="Hibbett D.S."/>
            <person name="Grigoriev I.V."/>
        </authorList>
    </citation>
    <scope>NUCLEOTIDE SEQUENCE</scope>
    <source>
        <strain evidence="3">TFB9207</strain>
    </source>
</reference>
<keyword evidence="4" id="KW-1185">Reference proteome</keyword>
<dbReference type="Proteomes" id="UP001163846">
    <property type="component" value="Unassembled WGS sequence"/>
</dbReference>
<dbReference type="PANTHER" id="PTHR43591">
    <property type="entry name" value="METHYLTRANSFERASE"/>
    <property type="match status" value="1"/>
</dbReference>
<feature type="compositionally biased region" description="Polar residues" evidence="1">
    <location>
        <begin position="428"/>
        <end position="438"/>
    </location>
</feature>
<feature type="region of interest" description="Disordered" evidence="1">
    <location>
        <begin position="395"/>
        <end position="449"/>
    </location>
</feature>
<evidence type="ECO:0000313" key="4">
    <source>
        <dbReference type="Proteomes" id="UP001163846"/>
    </source>
</evidence>
<feature type="compositionally biased region" description="Polar residues" evidence="1">
    <location>
        <begin position="235"/>
        <end position="246"/>
    </location>
</feature>
<feature type="domain" description="Methyltransferase" evidence="2">
    <location>
        <begin position="28"/>
        <end position="124"/>
    </location>
</feature>
<gene>
    <name evidence="3" type="ORF">F5878DRAFT_536476</name>
</gene>
<feature type="compositionally biased region" description="Basic and acidic residues" evidence="1">
    <location>
        <begin position="693"/>
        <end position="704"/>
    </location>
</feature>
<evidence type="ECO:0000313" key="3">
    <source>
        <dbReference type="EMBL" id="KAJ3838940.1"/>
    </source>
</evidence>
<feature type="compositionally biased region" description="Low complexity" evidence="1">
    <location>
        <begin position="299"/>
        <end position="308"/>
    </location>
</feature>
<proteinExistence type="predicted"/>
<feature type="region of interest" description="Disordered" evidence="1">
    <location>
        <begin position="161"/>
        <end position="246"/>
    </location>
</feature>
<protein>
    <recommendedName>
        <fullName evidence="2">Methyltransferase domain-containing protein</fullName>
    </recommendedName>
</protein>
<feature type="region of interest" description="Disordered" evidence="1">
    <location>
        <begin position="544"/>
        <end position="572"/>
    </location>
</feature>
<organism evidence="3 4">
    <name type="scientific">Lentinula raphanica</name>
    <dbReference type="NCBI Taxonomy" id="153919"/>
    <lineage>
        <taxon>Eukaryota</taxon>
        <taxon>Fungi</taxon>
        <taxon>Dikarya</taxon>
        <taxon>Basidiomycota</taxon>
        <taxon>Agaricomycotina</taxon>
        <taxon>Agaricomycetes</taxon>
        <taxon>Agaricomycetidae</taxon>
        <taxon>Agaricales</taxon>
        <taxon>Marasmiineae</taxon>
        <taxon>Omphalotaceae</taxon>
        <taxon>Lentinula</taxon>
    </lineage>
</organism>
<feature type="compositionally biased region" description="Polar residues" evidence="1">
    <location>
        <begin position="705"/>
        <end position="729"/>
    </location>
</feature>
<evidence type="ECO:0000259" key="2">
    <source>
        <dbReference type="Pfam" id="PF13649"/>
    </source>
</evidence>
<dbReference type="EMBL" id="MU806155">
    <property type="protein sequence ID" value="KAJ3838940.1"/>
    <property type="molecule type" value="Genomic_DNA"/>
</dbReference>
<feature type="compositionally biased region" description="Basic and acidic residues" evidence="1">
    <location>
        <begin position="178"/>
        <end position="192"/>
    </location>
</feature>
<dbReference type="SUPFAM" id="SSF53335">
    <property type="entry name" value="S-adenosyl-L-methionine-dependent methyltransferases"/>
    <property type="match status" value="1"/>
</dbReference>
<dbReference type="Gene3D" id="3.40.50.150">
    <property type="entry name" value="Vaccinia Virus protein VP39"/>
    <property type="match status" value="1"/>
</dbReference>
<feature type="compositionally biased region" description="Basic and acidic residues" evidence="1">
    <location>
        <begin position="544"/>
        <end position="553"/>
    </location>
</feature>
<feature type="region of interest" description="Disordered" evidence="1">
    <location>
        <begin position="299"/>
        <end position="324"/>
    </location>
</feature>
<feature type="non-terminal residue" evidence="3">
    <location>
        <position position="1"/>
    </location>
</feature>
<dbReference type="InterPro" id="IPR029063">
    <property type="entry name" value="SAM-dependent_MTases_sf"/>
</dbReference>
<dbReference type="AlphaFoldDB" id="A0AA38P9T6"/>
<sequence length="748" mass="83740">RDVWETLFYHQICESLTWHVFDVPPTKVLDIGCGTGSWILDCARVWRNCHFVGLDIVPVQPDLQQVGSADLAHRVTWVQGNFLEGLPFPNEEFDFVHIKRISLGVPEDKWDPLFEEISRVMKPGAAFEMIEEDLLFPGAIVDPDDDKSNVIEESTSQLGLEVGAIVEDEEGEENAVLNDRRNDRQTDADAEHPTPSPSHLQYPTDSTITPSKLSHSKLDTSSVLSKSTLLRHPPSASTGSITDLHNASPYSFNPYAKLDSALAGSFLPPKRPLSPSNHGLLTNSSIHLPSLSFSQSVNSLSSNSPRSSTVVIGETSYESRTEANDSYSTINGAAAPFLLRTLPKSPVNPRDHSILELIYNEMNAARFVNLSPLSLLPNLLGLYFQDLRTHPPVTFTFPPKSDSVKPSPKRPTLDSDPDEDARDAIRPPSSSVSYSMTGSPPPSRTSHFEDATDHWVNMKQIVKRESPYIIYDDLRISAVSPSTRASILSPKKRPKPSFRLPNTTLNIDIRSLNLHLALRVTEILACSETMWEWVLEYQEQERVRSNRRLQETKHRTRSRSIGPLRPSSRDKTFVSESIDERLKAVLVDMTREDFDDMLRRFYSDMQDSMALPAVLEERFGWTNYPAPPSAERQAFEAECEKYQQWEAEQRTRKKSRFMSDQAFRQQTEGPIFASPISITDPSSILSGLTASRAETKSHTKEHKSVSSTATFVKPQPNASLSAGSTAPPSQRISRSLRIFVAWKGADIS</sequence>
<comment type="caution">
    <text evidence="3">The sequence shown here is derived from an EMBL/GenBank/DDBJ whole genome shotgun (WGS) entry which is preliminary data.</text>
</comment>
<dbReference type="Pfam" id="PF13649">
    <property type="entry name" value="Methyltransf_25"/>
    <property type="match status" value="1"/>
</dbReference>
<feature type="region of interest" description="Disordered" evidence="1">
    <location>
        <begin position="692"/>
        <end position="729"/>
    </location>
</feature>
<feature type="compositionally biased region" description="Polar residues" evidence="1">
    <location>
        <begin position="197"/>
        <end position="228"/>
    </location>
</feature>